<accession>A0A8H5B4U2</accession>
<evidence type="ECO:0000256" key="1">
    <source>
        <dbReference type="SAM" id="MobiDB-lite"/>
    </source>
</evidence>
<feature type="compositionally biased region" description="Polar residues" evidence="1">
    <location>
        <begin position="1"/>
        <end position="14"/>
    </location>
</feature>
<protein>
    <recommendedName>
        <fullName evidence="2">N-acetyltransferase domain-containing protein</fullName>
    </recommendedName>
</protein>
<dbReference type="OrthoDB" id="4080456at2759"/>
<evidence type="ECO:0000313" key="3">
    <source>
        <dbReference type="EMBL" id="KAF5316276.1"/>
    </source>
</evidence>
<evidence type="ECO:0000313" key="4">
    <source>
        <dbReference type="Proteomes" id="UP000567179"/>
    </source>
</evidence>
<gene>
    <name evidence="3" type="ORF">D9619_006571</name>
</gene>
<dbReference type="AlphaFoldDB" id="A0A8H5B4U2"/>
<dbReference type="InterPro" id="IPR000182">
    <property type="entry name" value="GNAT_dom"/>
</dbReference>
<keyword evidence="4" id="KW-1185">Reference proteome</keyword>
<evidence type="ECO:0000259" key="2">
    <source>
        <dbReference type="PROSITE" id="PS51186"/>
    </source>
</evidence>
<name>A0A8H5B4U2_9AGAR</name>
<dbReference type="Proteomes" id="UP000567179">
    <property type="component" value="Unassembled WGS sequence"/>
</dbReference>
<sequence length="386" mass="44073">MSSESSLDSDYAETQKTRRLRKRARRAKSEPIIEEEEEERPAEFPLQPLLSALRRNYSNEDDCFDQLVEPLLNDFKHARLAQERVNEEMDDDGRVLRPLRRAEATARIRDLEAIVRDGEVLSTPQIILLRKLKVQRQRNAAGIDPPSIVAANESVTPLPPVPAGLPPPNPEVLNALYAIKTTPFSSSLLSRIHGTREHLPHNVLAVDWDTRTPWMDLMQDIHDHYSFAHPEREPPVRRAAPITYSTLQASQVSQINDLLERSFWEGIDISDSLEYTPERSTVVAQYKKIVVGVAIIPSPIETYITYLAVKSGWDKAQIARNMLFHLITLNPTRDFTLHVSTNNSAMLLYNQFGFKAEEFVAGFYADYLHPNSRASENAFKLRLRRI</sequence>
<dbReference type="SUPFAM" id="SSF55729">
    <property type="entry name" value="Acyl-CoA N-acyltransferases (Nat)"/>
    <property type="match status" value="1"/>
</dbReference>
<feature type="region of interest" description="Disordered" evidence="1">
    <location>
        <begin position="1"/>
        <end position="44"/>
    </location>
</feature>
<dbReference type="Gene3D" id="3.40.630.30">
    <property type="match status" value="1"/>
</dbReference>
<feature type="domain" description="N-acetyltransferase" evidence="2">
    <location>
        <begin position="242"/>
        <end position="386"/>
    </location>
</feature>
<dbReference type="InterPro" id="IPR016181">
    <property type="entry name" value="Acyl_CoA_acyltransferase"/>
</dbReference>
<feature type="compositionally biased region" description="Basic residues" evidence="1">
    <location>
        <begin position="17"/>
        <end position="26"/>
    </location>
</feature>
<dbReference type="GO" id="GO:0016747">
    <property type="term" value="F:acyltransferase activity, transferring groups other than amino-acyl groups"/>
    <property type="evidence" value="ECO:0007669"/>
    <property type="project" value="InterPro"/>
</dbReference>
<comment type="caution">
    <text evidence="3">The sequence shown here is derived from an EMBL/GenBank/DDBJ whole genome shotgun (WGS) entry which is preliminary data.</text>
</comment>
<reference evidence="3 4" key="1">
    <citation type="journal article" date="2020" name="ISME J.">
        <title>Uncovering the hidden diversity of litter-decomposition mechanisms in mushroom-forming fungi.</title>
        <authorList>
            <person name="Floudas D."/>
            <person name="Bentzer J."/>
            <person name="Ahren D."/>
            <person name="Johansson T."/>
            <person name="Persson P."/>
            <person name="Tunlid A."/>
        </authorList>
    </citation>
    <scope>NUCLEOTIDE SEQUENCE [LARGE SCALE GENOMIC DNA]</scope>
    <source>
        <strain evidence="3 4">CBS 101986</strain>
    </source>
</reference>
<organism evidence="3 4">
    <name type="scientific">Psilocybe cf. subviscida</name>
    <dbReference type="NCBI Taxonomy" id="2480587"/>
    <lineage>
        <taxon>Eukaryota</taxon>
        <taxon>Fungi</taxon>
        <taxon>Dikarya</taxon>
        <taxon>Basidiomycota</taxon>
        <taxon>Agaricomycotina</taxon>
        <taxon>Agaricomycetes</taxon>
        <taxon>Agaricomycetidae</taxon>
        <taxon>Agaricales</taxon>
        <taxon>Agaricineae</taxon>
        <taxon>Strophariaceae</taxon>
        <taxon>Psilocybe</taxon>
    </lineage>
</organism>
<dbReference type="EMBL" id="JAACJJ010000042">
    <property type="protein sequence ID" value="KAF5316276.1"/>
    <property type="molecule type" value="Genomic_DNA"/>
</dbReference>
<dbReference type="PROSITE" id="PS51186">
    <property type="entry name" value="GNAT"/>
    <property type="match status" value="1"/>
</dbReference>
<proteinExistence type="predicted"/>